<proteinExistence type="predicted"/>
<keyword evidence="2" id="KW-1185">Reference proteome</keyword>
<dbReference type="AlphaFoldDB" id="A0AAD5G7F4"/>
<evidence type="ECO:0008006" key="3">
    <source>
        <dbReference type="Google" id="ProtNLM"/>
    </source>
</evidence>
<dbReference type="EMBL" id="JAMZMK010010477">
    <property type="protein sequence ID" value="KAI7731334.1"/>
    <property type="molecule type" value="Genomic_DNA"/>
</dbReference>
<dbReference type="Pfam" id="PF01116">
    <property type="entry name" value="F_bP_aldolase"/>
    <property type="match status" value="1"/>
</dbReference>
<evidence type="ECO:0000313" key="1">
    <source>
        <dbReference type="EMBL" id="KAI7731334.1"/>
    </source>
</evidence>
<dbReference type="SUPFAM" id="SSF51569">
    <property type="entry name" value="Aldolase"/>
    <property type="match status" value="1"/>
</dbReference>
<organism evidence="1 2">
    <name type="scientific">Ambrosia artemisiifolia</name>
    <name type="common">Common ragweed</name>
    <dbReference type="NCBI Taxonomy" id="4212"/>
    <lineage>
        <taxon>Eukaryota</taxon>
        <taxon>Viridiplantae</taxon>
        <taxon>Streptophyta</taxon>
        <taxon>Embryophyta</taxon>
        <taxon>Tracheophyta</taxon>
        <taxon>Spermatophyta</taxon>
        <taxon>Magnoliopsida</taxon>
        <taxon>eudicotyledons</taxon>
        <taxon>Gunneridae</taxon>
        <taxon>Pentapetalae</taxon>
        <taxon>asterids</taxon>
        <taxon>campanulids</taxon>
        <taxon>Asterales</taxon>
        <taxon>Asteraceae</taxon>
        <taxon>Asteroideae</taxon>
        <taxon>Heliantheae alliance</taxon>
        <taxon>Heliantheae</taxon>
        <taxon>Ambrosia</taxon>
    </lineage>
</organism>
<dbReference type="PANTHER" id="PTHR30304:SF0">
    <property type="entry name" value="D-TAGATOSE-1,6-BISPHOSPHATE ALDOLASE SUBUNIT GATY-RELATED"/>
    <property type="match status" value="1"/>
</dbReference>
<dbReference type="GO" id="GO:0016832">
    <property type="term" value="F:aldehyde-lyase activity"/>
    <property type="evidence" value="ECO:0007669"/>
    <property type="project" value="InterPro"/>
</dbReference>
<dbReference type="GO" id="GO:0008270">
    <property type="term" value="F:zinc ion binding"/>
    <property type="evidence" value="ECO:0007669"/>
    <property type="project" value="InterPro"/>
</dbReference>
<dbReference type="PANTHER" id="PTHR30304">
    <property type="entry name" value="D-TAGATOSE-1,6-BISPHOSPHATE ALDOLASE"/>
    <property type="match status" value="1"/>
</dbReference>
<dbReference type="InterPro" id="IPR000771">
    <property type="entry name" value="FBA_II"/>
</dbReference>
<evidence type="ECO:0000313" key="2">
    <source>
        <dbReference type="Proteomes" id="UP001206925"/>
    </source>
</evidence>
<name>A0AAD5G7F4_AMBAR</name>
<dbReference type="InterPro" id="IPR013785">
    <property type="entry name" value="Aldolase_TIM"/>
</dbReference>
<comment type="caution">
    <text evidence="1">The sequence shown here is derived from an EMBL/GenBank/DDBJ whole genome shotgun (WGS) entry which is preliminary data.</text>
</comment>
<dbReference type="Proteomes" id="UP001206925">
    <property type="component" value="Unassembled WGS sequence"/>
</dbReference>
<dbReference type="GO" id="GO:0005975">
    <property type="term" value="P:carbohydrate metabolic process"/>
    <property type="evidence" value="ECO:0007669"/>
    <property type="project" value="InterPro"/>
</dbReference>
<dbReference type="InterPro" id="IPR050246">
    <property type="entry name" value="Class_II_FBP_aldolase"/>
</dbReference>
<accession>A0AAD5G7F4</accession>
<dbReference type="Gene3D" id="3.20.20.70">
    <property type="entry name" value="Aldolase class I"/>
    <property type="match status" value="1"/>
</dbReference>
<reference evidence="1" key="1">
    <citation type="submission" date="2022-06" db="EMBL/GenBank/DDBJ databases">
        <title>Uncovering the hologenomic basis of an extraordinary plant invasion.</title>
        <authorList>
            <person name="Bieker V.C."/>
            <person name="Martin M.D."/>
            <person name="Gilbert T."/>
            <person name="Hodgins K."/>
            <person name="Battlay P."/>
            <person name="Petersen B."/>
            <person name="Wilson J."/>
        </authorList>
    </citation>
    <scope>NUCLEOTIDE SEQUENCE</scope>
    <source>
        <strain evidence="1">AA19_3_7</strain>
        <tissue evidence="1">Leaf</tissue>
    </source>
</reference>
<sequence>MWVPGGRNMKKFSRTKIHPGALKQGGTPLVACCIFAAEQATVPVTVHFDHGSSKQELMEVLELGIDSGIVDSSHLPFKENISYTKYISSLAHAKDCKNFIGRSLILMGEIGGNDYNHRLSSGIPIDEIEKLFRAKLLLKPALVSAKQLLILAAQAQIGLAHKADKKNKNAELTARKRPQNCHTSAVKISQIPTSALVGPHNTCLAESGLQAPAPCLKSNPSMSASFRN</sequence>
<protein>
    <recommendedName>
        <fullName evidence="3">Fructose-bisphosphate aldolase</fullName>
    </recommendedName>
</protein>
<gene>
    <name evidence="1" type="ORF">M8C21_011219</name>
</gene>